<dbReference type="AlphaFoldDB" id="A0A9W4SUA6"/>
<organism evidence="1 2">
    <name type="scientific">Funneliformis geosporum</name>
    <dbReference type="NCBI Taxonomy" id="1117311"/>
    <lineage>
        <taxon>Eukaryota</taxon>
        <taxon>Fungi</taxon>
        <taxon>Fungi incertae sedis</taxon>
        <taxon>Mucoromycota</taxon>
        <taxon>Glomeromycotina</taxon>
        <taxon>Glomeromycetes</taxon>
        <taxon>Glomerales</taxon>
        <taxon>Glomeraceae</taxon>
        <taxon>Funneliformis</taxon>
    </lineage>
</organism>
<accession>A0A9W4SUA6</accession>
<evidence type="ECO:0000313" key="2">
    <source>
        <dbReference type="Proteomes" id="UP001153678"/>
    </source>
</evidence>
<protein>
    <submittedName>
        <fullName evidence="1">18267_t:CDS:1</fullName>
    </submittedName>
</protein>
<evidence type="ECO:0000313" key="1">
    <source>
        <dbReference type="EMBL" id="CAI2183411.1"/>
    </source>
</evidence>
<name>A0A9W4SUA6_9GLOM</name>
<keyword evidence="2" id="KW-1185">Reference proteome</keyword>
<comment type="caution">
    <text evidence="1">The sequence shown here is derived from an EMBL/GenBank/DDBJ whole genome shotgun (WGS) entry which is preliminary data.</text>
</comment>
<proteinExistence type="predicted"/>
<gene>
    <name evidence="1" type="ORF">FWILDA_LOCUS11065</name>
</gene>
<dbReference type="EMBL" id="CAMKVN010003019">
    <property type="protein sequence ID" value="CAI2183411.1"/>
    <property type="molecule type" value="Genomic_DNA"/>
</dbReference>
<sequence>MDLFHVNGRKFPIQGDFLEGVELISFYAAVLEGYIGFIIVVDNKASGYPVYVVSLIFNDYDRFVGFDQCKVFDMLSGCIHHCHEFNLDEDGVCLRDQPDIRHVDPCNNILRVYGDSDIGFN</sequence>
<dbReference type="Proteomes" id="UP001153678">
    <property type="component" value="Unassembled WGS sequence"/>
</dbReference>
<reference evidence="1" key="1">
    <citation type="submission" date="2022-08" db="EMBL/GenBank/DDBJ databases">
        <authorList>
            <person name="Kallberg Y."/>
            <person name="Tangrot J."/>
            <person name="Rosling A."/>
        </authorList>
    </citation>
    <scope>NUCLEOTIDE SEQUENCE</scope>
    <source>
        <strain evidence="1">Wild A</strain>
    </source>
</reference>